<dbReference type="InterPro" id="IPR029063">
    <property type="entry name" value="SAM-dependent_MTases_sf"/>
</dbReference>
<dbReference type="GO" id="GO:0008168">
    <property type="term" value="F:methyltransferase activity"/>
    <property type="evidence" value="ECO:0007669"/>
    <property type="project" value="UniProtKB-KW"/>
</dbReference>
<dbReference type="GO" id="GO:0032259">
    <property type="term" value="P:methylation"/>
    <property type="evidence" value="ECO:0007669"/>
    <property type="project" value="UniProtKB-KW"/>
</dbReference>
<keyword evidence="9" id="KW-1185">Reference proteome</keyword>
<evidence type="ECO:0000313" key="8">
    <source>
        <dbReference type="EMBL" id="MFD1411773.1"/>
    </source>
</evidence>
<evidence type="ECO:0000256" key="3">
    <source>
        <dbReference type="ARBA" id="ARBA00022679"/>
    </source>
</evidence>
<dbReference type="Pfam" id="PF13636">
    <property type="entry name" value="Methyltranf_PUA"/>
    <property type="match status" value="1"/>
</dbReference>
<comment type="caution">
    <text evidence="8">The sequence shown here is derived from an EMBL/GenBank/DDBJ whole genome shotgun (WGS) entry which is preliminary data.</text>
</comment>
<evidence type="ECO:0000256" key="4">
    <source>
        <dbReference type="ARBA" id="ARBA00022691"/>
    </source>
</evidence>
<evidence type="ECO:0000256" key="2">
    <source>
        <dbReference type="ARBA" id="ARBA00022603"/>
    </source>
</evidence>
<evidence type="ECO:0000256" key="1">
    <source>
        <dbReference type="ARBA" id="ARBA00022490"/>
    </source>
</evidence>
<dbReference type="CDD" id="cd21147">
    <property type="entry name" value="RsmF_methylt_CTD1"/>
    <property type="match status" value="1"/>
</dbReference>
<dbReference type="Gene3D" id="3.30.70.1170">
    <property type="entry name" value="Sun protein, domain 3"/>
    <property type="match status" value="1"/>
</dbReference>
<evidence type="ECO:0000259" key="7">
    <source>
        <dbReference type="PROSITE" id="PS51686"/>
    </source>
</evidence>
<keyword evidence="5 6" id="KW-0694">RNA-binding</keyword>
<dbReference type="Proteomes" id="UP001597191">
    <property type="component" value="Unassembled WGS sequence"/>
</dbReference>
<protein>
    <submittedName>
        <fullName evidence="8">RsmF rRNA methyltransferase first C-terminal domain-containing protein</fullName>
    </submittedName>
</protein>
<accession>A0ABW4BQ53</accession>
<proteinExistence type="inferred from homology"/>
<evidence type="ECO:0000256" key="5">
    <source>
        <dbReference type="ARBA" id="ARBA00022884"/>
    </source>
</evidence>
<dbReference type="PRINTS" id="PR02008">
    <property type="entry name" value="RCMTFAMILY"/>
</dbReference>
<dbReference type="EMBL" id="JBHTOH010000087">
    <property type="protein sequence ID" value="MFD1411773.1"/>
    <property type="molecule type" value="Genomic_DNA"/>
</dbReference>
<keyword evidence="1" id="KW-0963">Cytoplasm</keyword>
<dbReference type="InterPro" id="IPR001678">
    <property type="entry name" value="MeTrfase_RsmB-F_NOP2_dom"/>
</dbReference>
<dbReference type="SUPFAM" id="SSF53335">
    <property type="entry name" value="S-adenosyl-L-methionine-dependent methyltransferases"/>
    <property type="match status" value="1"/>
</dbReference>
<organism evidence="8 9">
    <name type="scientific">Lapidilactobacillus gannanensis</name>
    <dbReference type="NCBI Taxonomy" id="2486002"/>
    <lineage>
        <taxon>Bacteria</taxon>
        <taxon>Bacillati</taxon>
        <taxon>Bacillota</taxon>
        <taxon>Bacilli</taxon>
        <taxon>Lactobacillales</taxon>
        <taxon>Lactobacillaceae</taxon>
        <taxon>Lapidilactobacillus</taxon>
    </lineage>
</organism>
<dbReference type="InterPro" id="IPR023267">
    <property type="entry name" value="RCMT"/>
</dbReference>
<keyword evidence="3 6" id="KW-0808">Transferase</keyword>
<name>A0ABW4BQ53_9LACO</name>
<dbReference type="Gene3D" id="3.40.50.150">
    <property type="entry name" value="Vaccinia Virus protein VP39"/>
    <property type="match status" value="1"/>
</dbReference>
<feature type="active site" description="Nucleophile" evidence="6">
    <location>
        <position position="229"/>
    </location>
</feature>
<dbReference type="InterPro" id="IPR031340">
    <property type="entry name" value="RsmF_methylt_CI"/>
</dbReference>
<dbReference type="PANTHER" id="PTHR22807:SF30">
    <property type="entry name" value="28S RRNA (CYTOSINE(4447)-C(5))-METHYLTRANSFERASE-RELATED"/>
    <property type="match status" value="1"/>
</dbReference>
<dbReference type="Pfam" id="PF17125">
    <property type="entry name" value="Methyltr_RsmF_N"/>
    <property type="match status" value="1"/>
</dbReference>
<gene>
    <name evidence="8" type="ORF">ACFQ4R_09265</name>
</gene>
<dbReference type="PROSITE" id="PS51686">
    <property type="entry name" value="SAM_MT_RSMB_NOP"/>
    <property type="match status" value="1"/>
</dbReference>
<feature type="binding site" evidence="6">
    <location>
        <begin position="107"/>
        <end position="113"/>
    </location>
    <ligand>
        <name>S-adenosyl-L-methionine</name>
        <dbReference type="ChEBI" id="CHEBI:59789"/>
    </ligand>
</feature>
<evidence type="ECO:0000313" key="9">
    <source>
        <dbReference type="Proteomes" id="UP001597191"/>
    </source>
</evidence>
<dbReference type="InterPro" id="IPR049560">
    <property type="entry name" value="MeTrfase_RsmB-F_NOP2_cat"/>
</dbReference>
<dbReference type="Gene3D" id="2.30.130.60">
    <property type="match status" value="1"/>
</dbReference>
<dbReference type="Pfam" id="PF17126">
    <property type="entry name" value="RsmF_methylt_CI"/>
    <property type="match status" value="1"/>
</dbReference>
<comment type="caution">
    <text evidence="6">Lacks conserved residue(s) required for the propagation of feature annotation.</text>
</comment>
<keyword evidence="4 6" id="KW-0949">S-adenosyl-L-methionine</keyword>
<dbReference type="CDD" id="cd02440">
    <property type="entry name" value="AdoMet_MTases"/>
    <property type="match status" value="1"/>
</dbReference>
<dbReference type="InterPro" id="IPR031341">
    <property type="entry name" value="Methyltr_RsmF_N"/>
</dbReference>
<dbReference type="RefSeq" id="WP_125650041.1">
    <property type="nucleotide sequence ID" value="NZ_JBHTOH010000087.1"/>
</dbReference>
<dbReference type="InterPro" id="IPR027391">
    <property type="entry name" value="Nol1_Nop2_Fmu_2"/>
</dbReference>
<comment type="similarity">
    <text evidence="6">Belongs to the class I-like SAM-binding methyltransferase superfamily. RsmB/NOP family.</text>
</comment>
<feature type="binding site" evidence="6">
    <location>
        <position position="176"/>
    </location>
    <ligand>
        <name>S-adenosyl-L-methionine</name>
        <dbReference type="ChEBI" id="CHEBI:59789"/>
    </ligand>
</feature>
<evidence type="ECO:0000256" key="6">
    <source>
        <dbReference type="PROSITE-ProRule" id="PRU01023"/>
    </source>
</evidence>
<keyword evidence="2 6" id="KW-0489">Methyltransferase</keyword>
<feature type="domain" description="SAM-dependent MTase RsmB/NOP-type" evidence="7">
    <location>
        <begin position="7"/>
        <end position="301"/>
    </location>
</feature>
<dbReference type="Pfam" id="PF01189">
    <property type="entry name" value="Methyltr_RsmB-F"/>
    <property type="match status" value="1"/>
</dbReference>
<sequence>MKLPQDFQTKYQTLLGAESTAFLASLQEPAVKGFRLNPKKIAAQPELQQRFQQNYSAIPWSHWGFYGQVPGDDIAQLAGDLYSQEPSAQAVAALANPAANSRVLDLCAAPGGKTTQLASILNETGLLVANEIDRQRAKVLSENVERFGYSNTVVTNYAPDQLAQLLPHFFDVIVVDAPCSGEGMFRKDPQAIDYWSAAYPKQCQQRQRQILLSALALLAPNGTLVYSTCTFAPEEDEENIDWLLQQAPNFEVVAPTGSGWELAAAGRPEWGHQNPQLSKTVRFWPQSVRGEGHFMAKLVAKSAVTNTHNTRQETAEIVRGKQRPNHHKGRSTTGPTSAQLAQWQAFQQATLKQLPAGLTTATIVSRKEQLFAMPTALLVQPQLRFVRRGLWLGAGLKNRFVPNHALLMSLPRSAFKNVIDLTESDYQHYRHGETLSFPEMAGKGWYAVCYQQQPFSWGYLTNHTLKNFYPKNFRR</sequence>
<dbReference type="PANTHER" id="PTHR22807">
    <property type="entry name" value="NOP2 YEAST -RELATED NOL1/NOP2/FMU SUN DOMAIN-CONTAINING"/>
    <property type="match status" value="1"/>
</dbReference>
<reference evidence="9" key="1">
    <citation type="journal article" date="2019" name="Int. J. Syst. Evol. Microbiol.">
        <title>The Global Catalogue of Microorganisms (GCM) 10K type strain sequencing project: providing services to taxonomists for standard genome sequencing and annotation.</title>
        <authorList>
            <consortium name="The Broad Institute Genomics Platform"/>
            <consortium name="The Broad Institute Genome Sequencing Center for Infectious Disease"/>
            <person name="Wu L."/>
            <person name="Ma J."/>
        </authorList>
    </citation>
    <scope>NUCLEOTIDE SEQUENCE [LARGE SCALE GENOMIC DNA]</scope>
    <source>
        <strain evidence="9">CCM 8937</strain>
    </source>
</reference>
<feature type="binding site" evidence="6">
    <location>
        <position position="131"/>
    </location>
    <ligand>
        <name>S-adenosyl-L-methionine</name>
        <dbReference type="ChEBI" id="CHEBI:59789"/>
    </ligand>
</feature>